<keyword evidence="1" id="KW-0472">Membrane</keyword>
<accession>A0A0F9SI69</accession>
<gene>
    <name evidence="2" type="ORF">LCGC14_0516650</name>
</gene>
<reference evidence="2" key="1">
    <citation type="journal article" date="2015" name="Nature">
        <title>Complex archaea that bridge the gap between prokaryotes and eukaryotes.</title>
        <authorList>
            <person name="Spang A."/>
            <person name="Saw J.H."/>
            <person name="Jorgensen S.L."/>
            <person name="Zaremba-Niedzwiedzka K."/>
            <person name="Martijn J."/>
            <person name="Lind A.E."/>
            <person name="van Eijk R."/>
            <person name="Schleper C."/>
            <person name="Guy L."/>
            <person name="Ettema T.J."/>
        </authorList>
    </citation>
    <scope>NUCLEOTIDE SEQUENCE</scope>
</reference>
<proteinExistence type="predicted"/>
<keyword evidence="1" id="KW-0812">Transmembrane</keyword>
<organism evidence="2">
    <name type="scientific">marine sediment metagenome</name>
    <dbReference type="NCBI Taxonomy" id="412755"/>
    <lineage>
        <taxon>unclassified sequences</taxon>
        <taxon>metagenomes</taxon>
        <taxon>ecological metagenomes</taxon>
    </lineage>
</organism>
<comment type="caution">
    <text evidence="2">The sequence shown here is derived from an EMBL/GenBank/DDBJ whole genome shotgun (WGS) entry which is preliminary data.</text>
</comment>
<sequence>MSILEADTKMSLMGKIVLKGPPVPANSIILCRMCRAPVYYSVCNFNSMEVFMPDFQWTRCIDKFCLIAPGPLHRHNRRNLCPECFHEVFAYGTLIMFFVPFPGTISLMQALHSIWRI</sequence>
<dbReference type="AlphaFoldDB" id="A0A0F9SI69"/>
<evidence type="ECO:0000256" key="1">
    <source>
        <dbReference type="SAM" id="Phobius"/>
    </source>
</evidence>
<evidence type="ECO:0000313" key="2">
    <source>
        <dbReference type="EMBL" id="KKN61987.1"/>
    </source>
</evidence>
<protein>
    <submittedName>
        <fullName evidence="2">Uncharacterized protein</fullName>
    </submittedName>
</protein>
<keyword evidence="1" id="KW-1133">Transmembrane helix</keyword>
<dbReference type="EMBL" id="LAZR01000639">
    <property type="protein sequence ID" value="KKN61987.1"/>
    <property type="molecule type" value="Genomic_DNA"/>
</dbReference>
<name>A0A0F9SI69_9ZZZZ</name>
<feature type="transmembrane region" description="Helical" evidence="1">
    <location>
        <begin position="88"/>
        <end position="111"/>
    </location>
</feature>